<feature type="compositionally biased region" description="Basic and acidic residues" evidence="1">
    <location>
        <begin position="267"/>
        <end position="277"/>
    </location>
</feature>
<dbReference type="VEuPathDB" id="FungiDB:PV10_08387"/>
<feature type="compositionally biased region" description="Basic and acidic residues" evidence="1">
    <location>
        <begin position="170"/>
        <end position="185"/>
    </location>
</feature>
<dbReference type="Proteomes" id="UP000288859">
    <property type="component" value="Unassembled WGS sequence"/>
</dbReference>
<feature type="compositionally biased region" description="Low complexity" evidence="1">
    <location>
        <begin position="321"/>
        <end position="332"/>
    </location>
</feature>
<protein>
    <recommendedName>
        <fullName evidence="4">DUF3824 domain-containing protein</fullName>
    </recommendedName>
</protein>
<feature type="compositionally biased region" description="Basic residues" evidence="1">
    <location>
        <begin position="597"/>
        <end position="611"/>
    </location>
</feature>
<feature type="compositionally biased region" description="Pro residues" evidence="1">
    <location>
        <begin position="695"/>
        <end position="704"/>
    </location>
</feature>
<feature type="compositionally biased region" description="Basic and acidic residues" evidence="1">
    <location>
        <begin position="299"/>
        <end position="312"/>
    </location>
</feature>
<evidence type="ECO:0000313" key="2">
    <source>
        <dbReference type="EMBL" id="RVX66401.1"/>
    </source>
</evidence>
<feature type="region of interest" description="Disordered" evidence="1">
    <location>
        <begin position="97"/>
        <end position="221"/>
    </location>
</feature>
<feature type="compositionally biased region" description="Low complexity" evidence="1">
    <location>
        <begin position="128"/>
        <end position="137"/>
    </location>
</feature>
<feature type="compositionally biased region" description="Basic and acidic residues" evidence="1">
    <location>
        <begin position="74"/>
        <end position="83"/>
    </location>
</feature>
<dbReference type="EMBL" id="NAJM01000062">
    <property type="protein sequence ID" value="RVX66401.1"/>
    <property type="molecule type" value="Genomic_DNA"/>
</dbReference>
<feature type="region of interest" description="Disordered" evidence="1">
    <location>
        <begin position="259"/>
        <end position="503"/>
    </location>
</feature>
<feature type="compositionally biased region" description="Basic and acidic residues" evidence="1">
    <location>
        <begin position="140"/>
        <end position="151"/>
    </location>
</feature>
<dbReference type="AlphaFoldDB" id="A0A438MS13"/>
<organism evidence="2 3">
    <name type="scientific">Exophiala mesophila</name>
    <name type="common">Black yeast-like fungus</name>
    <dbReference type="NCBI Taxonomy" id="212818"/>
    <lineage>
        <taxon>Eukaryota</taxon>
        <taxon>Fungi</taxon>
        <taxon>Dikarya</taxon>
        <taxon>Ascomycota</taxon>
        <taxon>Pezizomycotina</taxon>
        <taxon>Eurotiomycetes</taxon>
        <taxon>Chaetothyriomycetidae</taxon>
        <taxon>Chaetothyriales</taxon>
        <taxon>Herpotrichiellaceae</taxon>
        <taxon>Exophiala</taxon>
    </lineage>
</organism>
<feature type="compositionally biased region" description="Basic and acidic residues" evidence="1">
    <location>
        <begin position="388"/>
        <end position="430"/>
    </location>
</feature>
<feature type="compositionally biased region" description="Basic residues" evidence="1">
    <location>
        <begin position="186"/>
        <end position="195"/>
    </location>
</feature>
<feature type="compositionally biased region" description="Pro residues" evidence="1">
    <location>
        <begin position="674"/>
        <end position="686"/>
    </location>
</feature>
<dbReference type="OrthoDB" id="5407645at2759"/>
<feature type="compositionally biased region" description="Basic and acidic residues" evidence="1">
    <location>
        <begin position="1"/>
        <end position="22"/>
    </location>
</feature>
<feature type="region of interest" description="Disordered" evidence="1">
    <location>
        <begin position="585"/>
        <end position="704"/>
    </location>
</feature>
<name>A0A438MS13_EXOME</name>
<reference evidence="2 3" key="1">
    <citation type="submission" date="2017-03" db="EMBL/GenBank/DDBJ databases">
        <title>Genomes of endolithic fungi from Antarctica.</title>
        <authorList>
            <person name="Coleine C."/>
            <person name="Masonjones S."/>
            <person name="Stajich J.E."/>
        </authorList>
    </citation>
    <scope>NUCLEOTIDE SEQUENCE [LARGE SCALE GENOMIC DNA]</scope>
    <source>
        <strain evidence="2 3">CCFEE 6314</strain>
    </source>
</reference>
<feature type="region of interest" description="Disordered" evidence="1">
    <location>
        <begin position="38"/>
        <end position="83"/>
    </location>
</feature>
<comment type="caution">
    <text evidence="2">The sequence shown here is derived from an EMBL/GenBank/DDBJ whole genome shotgun (WGS) entry which is preliminary data.</text>
</comment>
<gene>
    <name evidence="2" type="ORF">B0A52_09631</name>
</gene>
<proteinExistence type="predicted"/>
<sequence>MSHYDDDRSRRTRSNRDRSYRDDYEDTVYDVNSKDTRIVRRRDDSSSSIEEIPRNGQLYRETVTRKSGHRPVRTRSDDDRYYDDRYYDDRYDDRSLVSRRRHDDDYTVASKPSRGRDYDDRRRRRRGSYSSSSSRSRTPPKKEKERRKSTTEELLGAVGLGGLAGAVLGRNKDKDRSRSRSSDRSRRSRGGRSRKSSSDRSRNNRSKSRGPNKGQISQALKAAVLAGAGEAFRARGEKGGWGGEKGKRVLTAALAAGGVNGLTTTARDSDDHKKRDVVGSALAGLAANRVINGPRSKSRGRDRDESPDDRGRSQSRGLKDVAAGGVVAAAAKKAYDSIRSRSRGRARSRSSSYDSRDSRQSRKPPKRSRSQSVSAFAAKGLAALGLKDQADKLDPDRDRNRDRDRDRDYDRESHRQRPSNDDYYYDDGRSSRNGGYGYNESANVGTIQPHYNGQPYGGPRSSSVPGATHSGYKLDYGPRHTGDPETDSDSDLGSSTDDEKNIKKSRKKLFLTGGLATVATIHAANSVYGSMKKREERYKALKQGDISPAQAKTEKNKNRLQDVASIGIAGLGIKGAYSEWKETRNKSLQIDQEQEKRKRHAAKREARRRKAYLSANSYADSGFTGSMPDLTHLPPDPYPHSAPVYGQPPYSYGTGGSFIYSDGNPYGALSRPPGFVPTPPPPPQAPPQAYGEPFNNPPFRPDTR</sequence>
<accession>A0A438MS13</accession>
<feature type="region of interest" description="Disordered" evidence="1">
    <location>
        <begin position="1"/>
        <end position="25"/>
    </location>
</feature>
<evidence type="ECO:0000313" key="3">
    <source>
        <dbReference type="Proteomes" id="UP000288859"/>
    </source>
</evidence>
<feature type="compositionally biased region" description="Polar residues" evidence="1">
    <location>
        <begin position="440"/>
        <end position="451"/>
    </location>
</feature>
<evidence type="ECO:0000256" key="1">
    <source>
        <dbReference type="SAM" id="MobiDB-lite"/>
    </source>
</evidence>
<evidence type="ECO:0008006" key="4">
    <source>
        <dbReference type="Google" id="ProtNLM"/>
    </source>
</evidence>
<feature type="compositionally biased region" description="Low complexity" evidence="1">
    <location>
        <begin position="377"/>
        <end position="387"/>
    </location>
</feature>